<proteinExistence type="predicted"/>
<dbReference type="PANTHER" id="PTHR30388:SF4">
    <property type="entry name" value="MOLYBDENUM COFACTOR INSERTION CHAPERONE PAOD"/>
    <property type="match status" value="1"/>
</dbReference>
<evidence type="ECO:0000259" key="2">
    <source>
        <dbReference type="Pfam" id="PF13478"/>
    </source>
</evidence>
<dbReference type="InterPro" id="IPR027051">
    <property type="entry name" value="XdhC_Rossmann_dom"/>
</dbReference>
<dbReference type="AlphaFoldDB" id="A0A840AVE0"/>
<dbReference type="InterPro" id="IPR003777">
    <property type="entry name" value="XdhC_CoxI"/>
</dbReference>
<evidence type="ECO:0000313" key="4">
    <source>
        <dbReference type="Proteomes" id="UP000553963"/>
    </source>
</evidence>
<comment type="caution">
    <text evidence="3">The sequence shown here is derived from an EMBL/GenBank/DDBJ whole genome shotgun (WGS) entry which is preliminary data.</text>
</comment>
<evidence type="ECO:0000259" key="1">
    <source>
        <dbReference type="Pfam" id="PF02625"/>
    </source>
</evidence>
<dbReference type="Proteomes" id="UP000553963">
    <property type="component" value="Unassembled WGS sequence"/>
</dbReference>
<dbReference type="RefSeq" id="WP_246410041.1">
    <property type="nucleotide sequence ID" value="NZ_JACIDS010000005.1"/>
</dbReference>
<gene>
    <name evidence="3" type="ORF">GGR25_003815</name>
</gene>
<dbReference type="EMBL" id="JACIDS010000005">
    <property type="protein sequence ID" value="MBB3932751.1"/>
    <property type="molecule type" value="Genomic_DNA"/>
</dbReference>
<dbReference type="Pfam" id="PF13478">
    <property type="entry name" value="XdhC_C"/>
    <property type="match status" value="1"/>
</dbReference>
<dbReference type="InterPro" id="IPR052698">
    <property type="entry name" value="MoCofactor_Util/Proc"/>
</dbReference>
<organism evidence="3 4">
    <name type="scientific">Kaistia hirudinis</name>
    <dbReference type="NCBI Taxonomy" id="1293440"/>
    <lineage>
        <taxon>Bacteria</taxon>
        <taxon>Pseudomonadati</taxon>
        <taxon>Pseudomonadota</taxon>
        <taxon>Alphaproteobacteria</taxon>
        <taxon>Hyphomicrobiales</taxon>
        <taxon>Kaistiaceae</taxon>
        <taxon>Kaistia</taxon>
    </lineage>
</organism>
<dbReference type="Pfam" id="PF02625">
    <property type="entry name" value="XdhC_CoxI"/>
    <property type="match status" value="1"/>
</dbReference>
<dbReference type="PANTHER" id="PTHR30388">
    <property type="entry name" value="ALDEHYDE OXIDOREDUCTASE MOLYBDENUM COFACTOR ASSEMBLY PROTEIN"/>
    <property type="match status" value="1"/>
</dbReference>
<protein>
    <submittedName>
        <fullName evidence="3">Xanthine dehydrogenase accessory factor</fullName>
    </submittedName>
</protein>
<evidence type="ECO:0000313" key="3">
    <source>
        <dbReference type="EMBL" id="MBB3932751.1"/>
    </source>
</evidence>
<feature type="domain" description="XdhC- CoxI" evidence="1">
    <location>
        <begin position="11"/>
        <end position="78"/>
    </location>
</feature>
<name>A0A840AVE0_9HYPH</name>
<dbReference type="Gene3D" id="3.40.50.720">
    <property type="entry name" value="NAD(P)-binding Rossmann-like Domain"/>
    <property type="match status" value="1"/>
</dbReference>
<feature type="domain" description="XdhC Rossmann" evidence="2">
    <location>
        <begin position="183"/>
        <end position="324"/>
    </location>
</feature>
<reference evidence="3 4" key="1">
    <citation type="submission" date="2020-08" db="EMBL/GenBank/DDBJ databases">
        <title>Genomic Encyclopedia of Type Strains, Phase IV (KMG-IV): sequencing the most valuable type-strain genomes for metagenomic binning, comparative biology and taxonomic classification.</title>
        <authorList>
            <person name="Goeker M."/>
        </authorList>
    </citation>
    <scope>NUCLEOTIDE SEQUENCE [LARGE SCALE GENOMIC DNA]</scope>
    <source>
        <strain evidence="3 4">DSM 25966</strain>
    </source>
</reference>
<keyword evidence="4" id="KW-1185">Reference proteome</keyword>
<sequence length="335" mass="35703">MDDPLLLAERWAGEGQGVALATVIETWGSSPRPVGSHLVIHADGRFQGSVSGGCVEGEVVSEAADVIATGSPRVLAFGVADETAWRVGLSCGGRIRVFVEKVAWQWDLATLAELNALRRQRRAAILVTDIATGSTRLVREDEVAGDPLEGELAARLRSGRSGLVFEPGKDEVFLAVHLPPPRLVVIGAVHIAQSLLPMARLAGFDVTIVDPRTAFATPERFPGCDVIAEWPQDVLPRLALDRFTAVAVLTHDGRIDDLPLRAALDADCFYVGALGSRKTHEKRGQRLLDAGASVAQVVRIRAPIGLPIAAQSPAEIAVAILAEVVDSLRKRGTQP</sequence>
<accession>A0A840AVE0</accession>